<sequence>MTEYTLHVPSIRGTTNDSPDMPYQEKEFATDDMADIDDYFLLSTSDIPPEDFDDLYLPVAHLDQRLSLPLLRRALEEIDTLEDLDPQTKKDTINMIHGLGECFPDDGLHGGYEG</sequence>
<evidence type="ECO:0000313" key="3">
    <source>
        <dbReference type="Proteomes" id="UP001596099"/>
    </source>
</evidence>
<evidence type="ECO:0000256" key="1">
    <source>
        <dbReference type="SAM" id="MobiDB-lite"/>
    </source>
</evidence>
<keyword evidence="3" id="KW-1185">Reference proteome</keyword>
<gene>
    <name evidence="2" type="ORF">ACFPYI_03795</name>
</gene>
<organism evidence="2 3">
    <name type="scientific">Halomarina salina</name>
    <dbReference type="NCBI Taxonomy" id="1872699"/>
    <lineage>
        <taxon>Archaea</taxon>
        <taxon>Methanobacteriati</taxon>
        <taxon>Methanobacteriota</taxon>
        <taxon>Stenosarchaea group</taxon>
        <taxon>Halobacteria</taxon>
        <taxon>Halobacteriales</taxon>
        <taxon>Natronomonadaceae</taxon>
        <taxon>Halomarina</taxon>
    </lineage>
</organism>
<feature type="region of interest" description="Disordered" evidence="1">
    <location>
        <begin position="1"/>
        <end position="22"/>
    </location>
</feature>
<comment type="caution">
    <text evidence="2">The sequence shown here is derived from an EMBL/GenBank/DDBJ whole genome shotgun (WGS) entry which is preliminary data.</text>
</comment>
<dbReference type="RefSeq" id="WP_247419590.1">
    <property type="nucleotide sequence ID" value="NZ_JALLGW010000002.1"/>
</dbReference>
<dbReference type="Proteomes" id="UP001596099">
    <property type="component" value="Unassembled WGS sequence"/>
</dbReference>
<dbReference type="AlphaFoldDB" id="A0ABD5RJT8"/>
<proteinExistence type="predicted"/>
<reference evidence="2 3" key="1">
    <citation type="journal article" date="2019" name="Int. J. Syst. Evol. Microbiol.">
        <title>The Global Catalogue of Microorganisms (GCM) 10K type strain sequencing project: providing services to taxonomists for standard genome sequencing and annotation.</title>
        <authorList>
            <consortium name="The Broad Institute Genomics Platform"/>
            <consortium name="The Broad Institute Genome Sequencing Center for Infectious Disease"/>
            <person name="Wu L."/>
            <person name="Ma J."/>
        </authorList>
    </citation>
    <scope>NUCLEOTIDE SEQUENCE [LARGE SCALE GENOMIC DNA]</scope>
    <source>
        <strain evidence="2 3">CGMCC 1.12543</strain>
    </source>
</reference>
<protein>
    <submittedName>
        <fullName evidence="2">Uncharacterized protein</fullName>
    </submittedName>
</protein>
<name>A0ABD5RJT8_9EURY</name>
<evidence type="ECO:0000313" key="2">
    <source>
        <dbReference type="EMBL" id="MFC5970444.1"/>
    </source>
</evidence>
<accession>A0ABD5RJT8</accession>
<dbReference type="EMBL" id="JBHSQH010000001">
    <property type="protein sequence ID" value="MFC5970444.1"/>
    <property type="molecule type" value="Genomic_DNA"/>
</dbReference>